<dbReference type="RefSeq" id="WP_068138714.1">
    <property type="nucleotide sequence ID" value="NZ_AP014924.1"/>
</dbReference>
<dbReference type="KEGG" id="lpil:LIP_2576"/>
<dbReference type="PROSITE" id="PS51677">
    <property type="entry name" value="NODB"/>
    <property type="match status" value="1"/>
</dbReference>
<dbReference type="GO" id="GO:0016810">
    <property type="term" value="F:hydrolase activity, acting on carbon-nitrogen (but not peptide) bonds"/>
    <property type="evidence" value="ECO:0007669"/>
    <property type="project" value="InterPro"/>
</dbReference>
<dbReference type="PATRIC" id="fig|1555112.3.peg.2616"/>
<reference evidence="3" key="1">
    <citation type="submission" date="2015-07" db="EMBL/GenBank/DDBJ databases">
        <title>Complete genome sequence and phylogenetic analysis of Limnochorda pilosa.</title>
        <authorList>
            <person name="Watanabe M."/>
            <person name="Kojima H."/>
            <person name="Fukui M."/>
        </authorList>
    </citation>
    <scope>NUCLEOTIDE SEQUENCE [LARGE SCALE GENOMIC DNA]</scope>
    <source>
        <strain evidence="3">HC45</strain>
    </source>
</reference>
<dbReference type="Pfam" id="PF01522">
    <property type="entry name" value="Polysacc_deac_1"/>
    <property type="match status" value="1"/>
</dbReference>
<dbReference type="InterPro" id="IPR002509">
    <property type="entry name" value="NODB_dom"/>
</dbReference>
<name>A0A0K2SMR5_LIMPI</name>
<dbReference type="GO" id="GO:0016020">
    <property type="term" value="C:membrane"/>
    <property type="evidence" value="ECO:0007669"/>
    <property type="project" value="TreeGrafter"/>
</dbReference>
<dbReference type="CDD" id="cd10950">
    <property type="entry name" value="CE4_BsYlxY_like"/>
    <property type="match status" value="1"/>
</dbReference>
<gene>
    <name evidence="2" type="ORF">LIP_2576</name>
</gene>
<feature type="domain" description="NodB homology" evidence="1">
    <location>
        <begin position="68"/>
        <end position="244"/>
    </location>
</feature>
<evidence type="ECO:0000259" key="1">
    <source>
        <dbReference type="PROSITE" id="PS51677"/>
    </source>
</evidence>
<dbReference type="OrthoDB" id="62208at2"/>
<dbReference type="InterPro" id="IPR011330">
    <property type="entry name" value="Glyco_hydro/deAcase_b/a-brl"/>
</dbReference>
<dbReference type="Gene3D" id="3.20.20.370">
    <property type="entry name" value="Glycoside hydrolase/deacetylase"/>
    <property type="match status" value="1"/>
</dbReference>
<dbReference type="EMBL" id="AP014924">
    <property type="protein sequence ID" value="BAS28406.1"/>
    <property type="molecule type" value="Genomic_DNA"/>
</dbReference>
<dbReference type="InterPro" id="IPR050248">
    <property type="entry name" value="Polysacc_deacetylase_ArnD"/>
</dbReference>
<organism evidence="2 3">
    <name type="scientific">Limnochorda pilosa</name>
    <dbReference type="NCBI Taxonomy" id="1555112"/>
    <lineage>
        <taxon>Bacteria</taxon>
        <taxon>Bacillati</taxon>
        <taxon>Bacillota</taxon>
        <taxon>Limnochordia</taxon>
        <taxon>Limnochordales</taxon>
        <taxon>Limnochordaceae</taxon>
        <taxon>Limnochorda</taxon>
    </lineage>
</organism>
<dbReference type="STRING" id="1555112.LIP_2576"/>
<reference evidence="3" key="2">
    <citation type="journal article" date="2016" name="Int. J. Syst. Evol. Microbiol.">
        <title>Complete genome sequence and cell structure of Limnochorda pilosa, a Gram-negative spore-former within the phylum Firmicutes.</title>
        <authorList>
            <person name="Watanabe M."/>
            <person name="Kojima H."/>
            <person name="Fukui M."/>
        </authorList>
    </citation>
    <scope>NUCLEOTIDE SEQUENCE [LARGE SCALE GENOMIC DNA]</scope>
    <source>
        <strain evidence="3">HC45</strain>
    </source>
</reference>
<dbReference type="Proteomes" id="UP000065807">
    <property type="component" value="Chromosome"/>
</dbReference>
<dbReference type="GO" id="GO:0005975">
    <property type="term" value="P:carbohydrate metabolic process"/>
    <property type="evidence" value="ECO:0007669"/>
    <property type="project" value="InterPro"/>
</dbReference>
<dbReference type="PANTHER" id="PTHR10587">
    <property type="entry name" value="GLYCOSYL TRANSFERASE-RELATED"/>
    <property type="match status" value="1"/>
</dbReference>
<dbReference type="SUPFAM" id="SSF88713">
    <property type="entry name" value="Glycoside hydrolase/deacetylase"/>
    <property type="match status" value="1"/>
</dbReference>
<accession>A0A0K2SMR5</accession>
<keyword evidence="3" id="KW-1185">Reference proteome</keyword>
<evidence type="ECO:0000313" key="3">
    <source>
        <dbReference type="Proteomes" id="UP000065807"/>
    </source>
</evidence>
<proteinExistence type="predicted"/>
<evidence type="ECO:0000313" key="2">
    <source>
        <dbReference type="EMBL" id="BAS28406.1"/>
    </source>
</evidence>
<sequence>MRRRRVRFWAVRLDRLVDGSLLVAAALVVVAAWYGATLEPGWGSLGVLAPLEPLRPDRAVYRVPTREPWVALAVNVDWGDEVLPQMLDLFKREGVRVTFFPTGRWASHSPGLVRRMAADGHEVGNHGFTHDHPRALADGDLARLIRQNEELIASLAGEQPRLFAPPYGEVDDRVARVASDLGYWTVMWTIDTIDWQRPAPARIVQRVVPRLAAGAIVLMHPTEPTLAALPEILAAIREKGLAVVPVGQLIEQGSLKEPKEAAPVEPRA</sequence>
<dbReference type="PANTHER" id="PTHR10587:SF80">
    <property type="entry name" value="CHITOOLIGOSACCHARIDE DEACETYLASE"/>
    <property type="match status" value="1"/>
</dbReference>
<protein>
    <submittedName>
        <fullName evidence="2">Polysaccharide deacetylase</fullName>
    </submittedName>
</protein>
<dbReference type="AlphaFoldDB" id="A0A0K2SMR5"/>